<dbReference type="InterPro" id="IPR025895">
    <property type="entry name" value="LAM_C_dom"/>
</dbReference>
<protein>
    <submittedName>
        <fullName evidence="3">L-lysine 2,3-aminomutase</fullName>
        <ecNumber evidence="3">5.4.3.2</ecNumber>
    </submittedName>
</protein>
<evidence type="ECO:0000259" key="2">
    <source>
        <dbReference type="Pfam" id="PF12544"/>
    </source>
</evidence>
<keyword evidence="1" id="KW-0408">Iron</keyword>
<comment type="caution">
    <text evidence="3">The sequence shown here is derived from an EMBL/GenBank/DDBJ whole genome shotgun (WGS) entry which is preliminary data.</text>
</comment>
<dbReference type="InterPro" id="IPR013785">
    <property type="entry name" value="Aldolase_TIM"/>
</dbReference>
<name>A0A645IFK4_9ZZZZ</name>
<dbReference type="GO" id="GO:0050066">
    <property type="term" value="F:L-lysine 2,3-aminomutase activity"/>
    <property type="evidence" value="ECO:0007669"/>
    <property type="project" value="UniProtKB-EC"/>
</dbReference>
<dbReference type="GO" id="GO:0051539">
    <property type="term" value="F:4 iron, 4 sulfur cluster binding"/>
    <property type="evidence" value="ECO:0007669"/>
    <property type="project" value="UniProtKB-KW"/>
</dbReference>
<dbReference type="AlphaFoldDB" id="A0A645IFK4"/>
<sequence>MGLEHFRTPISKGIEIMEGLRGHTSGFCVPTFVVDAPGGGGKTPVMPNYVISQTPHRVILRNYEGVITTYTEPDHYEESCHCEVCQGKKKVELMGVVGLEYGQALSMEPANLERHKREEK</sequence>
<dbReference type="Pfam" id="PF12544">
    <property type="entry name" value="LAM_C"/>
    <property type="match status" value="1"/>
</dbReference>
<dbReference type="EC" id="5.4.3.2" evidence="3"/>
<dbReference type="PANTHER" id="PTHR30538:SF1">
    <property type="entry name" value="L-LYSINE 2,3-AMINOMUTASE"/>
    <property type="match status" value="1"/>
</dbReference>
<keyword evidence="1" id="KW-0479">Metal-binding</keyword>
<dbReference type="PANTHER" id="PTHR30538">
    <property type="entry name" value="LYSINE 2,3-AMINOMUTASE-RELATED"/>
    <property type="match status" value="1"/>
</dbReference>
<keyword evidence="1" id="KW-0004">4Fe-4S</keyword>
<proteinExistence type="predicted"/>
<dbReference type="Gene3D" id="6.20.120.40">
    <property type="match status" value="1"/>
</dbReference>
<gene>
    <name evidence="3" type="primary">kamA_31</name>
    <name evidence="3" type="ORF">SDC9_197514</name>
</gene>
<keyword evidence="1" id="KW-0411">Iron-sulfur</keyword>
<dbReference type="InterPro" id="IPR003739">
    <property type="entry name" value="Lys_aminomutase/Glu_NH3_mut"/>
</dbReference>
<evidence type="ECO:0000313" key="3">
    <source>
        <dbReference type="EMBL" id="MPN49890.1"/>
    </source>
</evidence>
<dbReference type="Gene3D" id="3.20.20.70">
    <property type="entry name" value="Aldolase class I"/>
    <property type="match status" value="1"/>
</dbReference>
<accession>A0A645IFK4</accession>
<feature type="domain" description="Lysine-2,3-aminomutase C-terminal" evidence="2">
    <location>
        <begin position="17"/>
        <end position="119"/>
    </location>
</feature>
<reference evidence="3" key="1">
    <citation type="submission" date="2019-08" db="EMBL/GenBank/DDBJ databases">
        <authorList>
            <person name="Kucharzyk K."/>
            <person name="Murdoch R.W."/>
            <person name="Higgins S."/>
            <person name="Loffler F."/>
        </authorList>
    </citation>
    <scope>NUCLEOTIDE SEQUENCE</scope>
</reference>
<evidence type="ECO:0000256" key="1">
    <source>
        <dbReference type="ARBA" id="ARBA00022485"/>
    </source>
</evidence>
<keyword evidence="3" id="KW-0413">Isomerase</keyword>
<organism evidence="3">
    <name type="scientific">bioreactor metagenome</name>
    <dbReference type="NCBI Taxonomy" id="1076179"/>
    <lineage>
        <taxon>unclassified sequences</taxon>
        <taxon>metagenomes</taxon>
        <taxon>ecological metagenomes</taxon>
    </lineage>
</organism>
<dbReference type="EMBL" id="VSSQ01113552">
    <property type="protein sequence ID" value="MPN49890.1"/>
    <property type="molecule type" value="Genomic_DNA"/>
</dbReference>